<gene>
    <name evidence="2" type="ORF">METZ01_LOCUS98690</name>
</gene>
<evidence type="ECO:0000313" key="2">
    <source>
        <dbReference type="EMBL" id="SVA45836.1"/>
    </source>
</evidence>
<dbReference type="Gene3D" id="3.60.10.10">
    <property type="entry name" value="Endonuclease/exonuclease/phosphatase"/>
    <property type="match status" value="1"/>
</dbReference>
<dbReference type="SUPFAM" id="SSF56219">
    <property type="entry name" value="DNase I-like"/>
    <property type="match status" value="1"/>
</dbReference>
<accession>A0A381VZW6</accession>
<dbReference type="PANTHER" id="PTHR42834">
    <property type="entry name" value="ENDONUCLEASE/EXONUCLEASE/PHOSPHATASE FAMILY PROTEIN (AFU_ORTHOLOGUE AFUA_3G09210)"/>
    <property type="match status" value="1"/>
</dbReference>
<protein>
    <recommendedName>
        <fullName evidence="1">Endonuclease/exonuclease/phosphatase domain-containing protein</fullName>
    </recommendedName>
</protein>
<dbReference type="AlphaFoldDB" id="A0A381VZW6"/>
<feature type="domain" description="Endonuclease/exonuclease/phosphatase" evidence="1">
    <location>
        <begin position="30"/>
        <end position="332"/>
    </location>
</feature>
<name>A0A381VZW6_9ZZZZ</name>
<dbReference type="InterPro" id="IPR005135">
    <property type="entry name" value="Endo/exonuclease/phosphatase"/>
</dbReference>
<organism evidence="2">
    <name type="scientific">marine metagenome</name>
    <dbReference type="NCBI Taxonomy" id="408172"/>
    <lineage>
        <taxon>unclassified sequences</taxon>
        <taxon>metagenomes</taxon>
        <taxon>ecological metagenomes</taxon>
    </lineage>
</organism>
<dbReference type="Pfam" id="PF19580">
    <property type="entry name" value="Exo_endo_phos_3"/>
    <property type="match status" value="1"/>
</dbReference>
<sequence length="332" mass="37529">MDMKKTFLFCFLVQLVFIPAATARTGPVKLAFWNVENLFDLVDDPRTRDNDYLIGGKKNVTRESYGLKLENLSEVIDQISPDILGLCEVENRFMLEELNQATKRDYTIIHYQSPDRRGIDVGLMYNRQRLKVVESSPITVNLPTGNPTRDILYFHCRKDGVSLHVYVNHWPSKYGGIKKTIPLRAAAASTLRSHVAAILADDPAAEIVVMGDLNDEPDEASVAEHLGATLDLELVGKDGHILWNVMEPWHKNPQGSTYMYAGKHMVYDHLIVSPGLTDEQGLRLVENSVGVFDGDKYRQHDGKYDGYPFRFWAGNRVLGGYSDHMPVYLSIE</sequence>
<dbReference type="PANTHER" id="PTHR42834:SF1">
    <property type="entry name" value="ENDONUCLEASE_EXONUCLEASE_PHOSPHATASE FAMILY PROTEIN (AFU_ORTHOLOGUE AFUA_3G09210)"/>
    <property type="match status" value="1"/>
</dbReference>
<proteinExistence type="predicted"/>
<dbReference type="GO" id="GO:0003824">
    <property type="term" value="F:catalytic activity"/>
    <property type="evidence" value="ECO:0007669"/>
    <property type="project" value="InterPro"/>
</dbReference>
<dbReference type="EMBL" id="UINC01010290">
    <property type="protein sequence ID" value="SVA45836.1"/>
    <property type="molecule type" value="Genomic_DNA"/>
</dbReference>
<reference evidence="2" key="1">
    <citation type="submission" date="2018-05" db="EMBL/GenBank/DDBJ databases">
        <authorList>
            <person name="Lanie J.A."/>
            <person name="Ng W.-L."/>
            <person name="Kazmierczak K.M."/>
            <person name="Andrzejewski T.M."/>
            <person name="Davidsen T.M."/>
            <person name="Wayne K.J."/>
            <person name="Tettelin H."/>
            <person name="Glass J.I."/>
            <person name="Rusch D."/>
            <person name="Podicherti R."/>
            <person name="Tsui H.-C.T."/>
            <person name="Winkler M.E."/>
        </authorList>
    </citation>
    <scope>NUCLEOTIDE SEQUENCE</scope>
</reference>
<evidence type="ECO:0000259" key="1">
    <source>
        <dbReference type="Pfam" id="PF19580"/>
    </source>
</evidence>
<dbReference type="InterPro" id="IPR036691">
    <property type="entry name" value="Endo/exonu/phosph_ase_sf"/>
</dbReference>